<dbReference type="InterPro" id="IPR023210">
    <property type="entry name" value="NADP_OxRdtase_dom"/>
</dbReference>
<evidence type="ECO:0000313" key="2">
    <source>
        <dbReference type="EMBL" id="MFA9478432.1"/>
    </source>
</evidence>
<dbReference type="InterPro" id="IPR053135">
    <property type="entry name" value="AKR2_Oxidoreductase"/>
</dbReference>
<evidence type="ECO:0000259" key="1">
    <source>
        <dbReference type="Pfam" id="PF00248"/>
    </source>
</evidence>
<dbReference type="PANTHER" id="PTHR43312">
    <property type="entry name" value="D-THREO-ALDOSE 1-DEHYDROGENASE"/>
    <property type="match status" value="1"/>
</dbReference>
<dbReference type="CDD" id="cd19095">
    <property type="entry name" value="AKR_PA4992-like"/>
    <property type="match status" value="1"/>
</dbReference>
<dbReference type="Pfam" id="PF00248">
    <property type="entry name" value="Aldo_ket_red"/>
    <property type="match status" value="1"/>
</dbReference>
<proteinExistence type="predicted"/>
<comment type="caution">
    <text evidence="2">The sequence shown here is derived from an EMBL/GenBank/DDBJ whole genome shotgun (WGS) entry which is preliminary data.</text>
</comment>
<name>A0ABV4U528_9BACT</name>
<dbReference type="InterPro" id="IPR036812">
    <property type="entry name" value="NAD(P)_OxRdtase_dom_sf"/>
</dbReference>
<feature type="domain" description="NADP-dependent oxidoreductase" evidence="1">
    <location>
        <begin position="16"/>
        <end position="294"/>
    </location>
</feature>
<gene>
    <name evidence="2" type="ORF">ACERK3_08995</name>
</gene>
<dbReference type="PANTHER" id="PTHR43312:SF1">
    <property type="entry name" value="NADP-DEPENDENT OXIDOREDUCTASE DOMAIN-CONTAINING PROTEIN"/>
    <property type="match status" value="1"/>
</dbReference>
<organism evidence="2 3">
    <name type="scientific">Natronomicrosphaera hydrolytica</name>
    <dbReference type="NCBI Taxonomy" id="3242702"/>
    <lineage>
        <taxon>Bacteria</taxon>
        <taxon>Pseudomonadati</taxon>
        <taxon>Planctomycetota</taxon>
        <taxon>Phycisphaerae</taxon>
        <taxon>Phycisphaerales</taxon>
        <taxon>Phycisphaeraceae</taxon>
        <taxon>Natronomicrosphaera</taxon>
    </lineage>
</organism>
<dbReference type="Proteomes" id="UP001575105">
    <property type="component" value="Unassembled WGS sequence"/>
</dbReference>
<evidence type="ECO:0000313" key="3">
    <source>
        <dbReference type="Proteomes" id="UP001575105"/>
    </source>
</evidence>
<dbReference type="RefSeq" id="WP_425345360.1">
    <property type="nucleotide sequence ID" value="NZ_JBGUBD010000005.1"/>
</dbReference>
<protein>
    <submittedName>
        <fullName evidence="2">Aldo/keto reductase</fullName>
    </submittedName>
</protein>
<reference evidence="2 3" key="1">
    <citation type="submission" date="2024-08" db="EMBL/GenBank/DDBJ databases">
        <title>Whole-genome sequencing of halo(alkali)philic microorganisms from hypersaline lakes.</title>
        <authorList>
            <person name="Sorokin D.Y."/>
            <person name="Merkel A.Y."/>
            <person name="Messina E."/>
            <person name="Yakimov M."/>
        </authorList>
    </citation>
    <scope>NUCLEOTIDE SEQUENCE [LARGE SCALE GENOMIC DNA]</scope>
    <source>
        <strain evidence="2 3">AB-hyl4</strain>
    </source>
</reference>
<dbReference type="SUPFAM" id="SSF51430">
    <property type="entry name" value="NAD(P)-linked oxidoreductase"/>
    <property type="match status" value="1"/>
</dbReference>
<keyword evidence="3" id="KW-1185">Reference proteome</keyword>
<dbReference type="EMBL" id="JBGUBD010000005">
    <property type="protein sequence ID" value="MFA9478432.1"/>
    <property type="molecule type" value="Genomic_DNA"/>
</dbReference>
<sequence>MEKVTFGRTGLEVSQLGFGGAPIGFLDASEDKVAHILNEMLDEGLNLIDTAANYPGSEQRIGKTMAGRRDEFILVSKCGHKLPDLEGEAWSPKLIRQTVDQSLKRLNTDHLDVMLLHSCSLQVLEQGEALAALVKAREAGKVRFVGYSGDNEAAAYAANLNDIEVLQLSINITDQANLDTVLPIARERNLGVMAKRPLANAAWRELTEQPGMYSQYAETYTQRLAAMKITPDDVGFPGHAELEWPEVALRFTLSHPGVHTAIVGTTSVINARANLSAVRKGPLPDDVVHKLREAFKTGQATLGQTWTGQT</sequence>
<accession>A0ABV4U528</accession>
<dbReference type="Gene3D" id="3.20.20.100">
    <property type="entry name" value="NADP-dependent oxidoreductase domain"/>
    <property type="match status" value="1"/>
</dbReference>